<feature type="compositionally biased region" description="Basic and acidic residues" evidence="1">
    <location>
        <begin position="262"/>
        <end position="275"/>
    </location>
</feature>
<proteinExistence type="predicted"/>
<feature type="compositionally biased region" description="Basic and acidic residues" evidence="1">
    <location>
        <begin position="179"/>
        <end position="193"/>
    </location>
</feature>
<dbReference type="VEuPathDB" id="FungiDB:JI435_016340"/>
<dbReference type="Pfam" id="PF13919">
    <property type="entry name" value="ASXH"/>
    <property type="match status" value="1"/>
</dbReference>
<feature type="compositionally biased region" description="Pro residues" evidence="1">
    <location>
        <begin position="53"/>
        <end position="63"/>
    </location>
</feature>
<feature type="domain" description="ASX DEUBAD" evidence="2">
    <location>
        <begin position="300"/>
        <end position="427"/>
    </location>
</feature>
<keyword evidence="4" id="KW-1185">Reference proteome</keyword>
<accession>A0A7U2HZU7</accession>
<dbReference type="InterPro" id="IPR028020">
    <property type="entry name" value="ASX_DEUBAD_dom"/>
</dbReference>
<sequence length="433" mass="46491">MIRSGAHGGPAKPNSMSLRVQLLSSHHQTSISTNEQSQPTADNMRSQTGNLPETPPSTPPAPTPSYDSEASLWSEQTTPCPPQAMSQRAFGDESLPPVSTKDQDPAYASPGPSSDKENANPPKEAATSTGSDRVMSQCAAQSTSSRSGDDPDEHNSDDSDATEKKNAPSPNGSPKRKRSQDDADESVHNDADSKSAGNFDDQPCTDKAPPRKRAATSKAKAAAKAKPALKSAPKLAAKKRVAAKKTAGPPPPPSTRPSRARKAPERFGDAIETKPVKPAKPAKSAKKAPVKKGGKVFDPVYITTNSTSRLVKADVFHMLLEPAAWTSLSTEQKIELMLMLPPTPDNTDLLEWIRATDGHGDSVDTRPYAFQISNDCFRTDVAKFRADLSNGHLGKTWHASAEQAVIDRAAGVYDTFKAEEFEEWWGQKSTSTR</sequence>
<gene>
    <name evidence="3" type="ORF">JI435_016340</name>
</gene>
<dbReference type="EMBL" id="CP069028">
    <property type="protein sequence ID" value="QRC96748.1"/>
    <property type="molecule type" value="Genomic_DNA"/>
</dbReference>
<evidence type="ECO:0000259" key="2">
    <source>
        <dbReference type="Pfam" id="PF13919"/>
    </source>
</evidence>
<feature type="compositionally biased region" description="Basic and acidic residues" evidence="1">
    <location>
        <begin position="147"/>
        <end position="166"/>
    </location>
</feature>
<dbReference type="Proteomes" id="UP000663193">
    <property type="component" value="Chromosome 6"/>
</dbReference>
<evidence type="ECO:0000313" key="4">
    <source>
        <dbReference type="Proteomes" id="UP000663193"/>
    </source>
</evidence>
<feature type="compositionally biased region" description="Low complexity" evidence="1">
    <location>
        <begin position="216"/>
        <end position="235"/>
    </location>
</feature>
<evidence type="ECO:0000313" key="3">
    <source>
        <dbReference type="EMBL" id="QRC96748.1"/>
    </source>
</evidence>
<name>A0A7U2HZU7_PHANO</name>
<protein>
    <recommendedName>
        <fullName evidence="2">ASX DEUBAD domain-containing protein</fullName>
    </recommendedName>
</protein>
<evidence type="ECO:0000256" key="1">
    <source>
        <dbReference type="SAM" id="MobiDB-lite"/>
    </source>
</evidence>
<dbReference type="AlphaFoldDB" id="A0A7U2HZU7"/>
<feature type="compositionally biased region" description="Polar residues" evidence="1">
    <location>
        <begin position="65"/>
        <end position="78"/>
    </location>
</feature>
<feature type="region of interest" description="Disordered" evidence="1">
    <location>
        <begin position="1"/>
        <end position="290"/>
    </location>
</feature>
<organism evidence="3 4">
    <name type="scientific">Phaeosphaeria nodorum (strain SN15 / ATCC MYA-4574 / FGSC 10173)</name>
    <name type="common">Glume blotch fungus</name>
    <name type="synonym">Parastagonospora nodorum</name>
    <dbReference type="NCBI Taxonomy" id="321614"/>
    <lineage>
        <taxon>Eukaryota</taxon>
        <taxon>Fungi</taxon>
        <taxon>Dikarya</taxon>
        <taxon>Ascomycota</taxon>
        <taxon>Pezizomycotina</taxon>
        <taxon>Dothideomycetes</taxon>
        <taxon>Pleosporomycetidae</taxon>
        <taxon>Pleosporales</taxon>
        <taxon>Pleosporineae</taxon>
        <taxon>Phaeosphaeriaceae</taxon>
        <taxon>Parastagonospora</taxon>
    </lineage>
</organism>
<feature type="compositionally biased region" description="Polar residues" evidence="1">
    <location>
        <begin position="14"/>
        <end position="51"/>
    </location>
</feature>
<dbReference type="OrthoDB" id="2289918at2759"/>
<reference evidence="4" key="1">
    <citation type="journal article" date="2021" name="BMC Genomics">
        <title>Chromosome-level genome assembly and manually-curated proteome of model necrotroph Parastagonospora nodorum Sn15 reveals a genome-wide trove of candidate effector homologs, and redundancy of virulence-related functions within an accessory chromosome.</title>
        <authorList>
            <person name="Bertazzoni S."/>
            <person name="Jones D.A.B."/>
            <person name="Phan H.T."/>
            <person name="Tan K.-C."/>
            <person name="Hane J.K."/>
        </authorList>
    </citation>
    <scope>NUCLEOTIDE SEQUENCE [LARGE SCALE GENOMIC DNA]</scope>
    <source>
        <strain evidence="4">SN15 / ATCC MYA-4574 / FGSC 10173)</strain>
    </source>
</reference>